<dbReference type="OrthoDB" id="4356562at2759"/>
<reference evidence="1" key="1">
    <citation type="submission" date="2021-03" db="EMBL/GenBank/DDBJ databases">
        <title>Draft genome sequence of rust myrtle Austropuccinia psidii MF-1, a brazilian biotype.</title>
        <authorList>
            <person name="Quecine M.C."/>
            <person name="Pachon D.M.R."/>
            <person name="Bonatelli M.L."/>
            <person name="Correr F.H."/>
            <person name="Franceschini L.M."/>
            <person name="Leite T.F."/>
            <person name="Margarido G.R.A."/>
            <person name="Almeida C.A."/>
            <person name="Ferrarezi J.A."/>
            <person name="Labate C.A."/>
        </authorList>
    </citation>
    <scope>NUCLEOTIDE SEQUENCE</scope>
    <source>
        <strain evidence="1">MF-1</strain>
    </source>
</reference>
<proteinExistence type="predicted"/>
<comment type="caution">
    <text evidence="1">The sequence shown here is derived from an EMBL/GenBank/DDBJ whole genome shotgun (WGS) entry which is preliminary data.</text>
</comment>
<sequence>MLLCAKLDIKSSKTLSRIVGLECTVGEDEVAIIQRQLTEGILASYPMWVIHHNAPLPALQDISVTSDDQITHPTPCWLVIGSLTYIVSGLCPDLAFAINFSVRHSMKPTKNHWALLNRLIGYLARTRNFGLTLCPKSLSLNLWSNAGWAGELERSQSSFLLKLGNRPVLWASRQQAIVALSMCAAEYVEHSNFTQNLVQEINQLLQLVDKFFKYIFCDNQAAVQVSIDNPFFKWMRYLDCAFFVNKTIRKMASRYNG</sequence>
<dbReference type="Proteomes" id="UP000765509">
    <property type="component" value="Unassembled WGS sequence"/>
</dbReference>
<dbReference type="PANTHER" id="PTHR11439">
    <property type="entry name" value="GAG-POL-RELATED RETROTRANSPOSON"/>
    <property type="match status" value="1"/>
</dbReference>
<keyword evidence="2" id="KW-1185">Reference proteome</keyword>
<gene>
    <name evidence="1" type="ORF">O181_067596</name>
</gene>
<dbReference type="AlphaFoldDB" id="A0A9Q3ET81"/>
<evidence type="ECO:0000313" key="2">
    <source>
        <dbReference type="Proteomes" id="UP000765509"/>
    </source>
</evidence>
<dbReference type="EMBL" id="AVOT02033898">
    <property type="protein sequence ID" value="MBW0527881.1"/>
    <property type="molecule type" value="Genomic_DNA"/>
</dbReference>
<dbReference type="PANTHER" id="PTHR11439:SF483">
    <property type="entry name" value="PEPTIDE SYNTHASE GLIP-LIKE, PUTATIVE (AFU_ORTHOLOGUE AFUA_3G12920)-RELATED"/>
    <property type="match status" value="1"/>
</dbReference>
<organism evidence="1 2">
    <name type="scientific">Austropuccinia psidii MF-1</name>
    <dbReference type="NCBI Taxonomy" id="1389203"/>
    <lineage>
        <taxon>Eukaryota</taxon>
        <taxon>Fungi</taxon>
        <taxon>Dikarya</taxon>
        <taxon>Basidiomycota</taxon>
        <taxon>Pucciniomycotina</taxon>
        <taxon>Pucciniomycetes</taxon>
        <taxon>Pucciniales</taxon>
        <taxon>Sphaerophragmiaceae</taxon>
        <taxon>Austropuccinia</taxon>
    </lineage>
</organism>
<name>A0A9Q3ET81_9BASI</name>
<evidence type="ECO:0008006" key="3">
    <source>
        <dbReference type="Google" id="ProtNLM"/>
    </source>
</evidence>
<accession>A0A9Q3ET81</accession>
<evidence type="ECO:0000313" key="1">
    <source>
        <dbReference type="EMBL" id="MBW0527881.1"/>
    </source>
</evidence>
<protein>
    <recommendedName>
        <fullName evidence="3">Reverse transcriptase Ty1/copia-type domain-containing protein</fullName>
    </recommendedName>
</protein>